<dbReference type="PANTHER" id="PTHR48108">
    <property type="entry name" value="CBS DOMAIN-CONTAINING PROTEIN CBSX2, CHLOROPLASTIC"/>
    <property type="match status" value="1"/>
</dbReference>
<dbReference type="InterPro" id="IPR046342">
    <property type="entry name" value="CBS_dom_sf"/>
</dbReference>
<proteinExistence type="predicted"/>
<accession>A0ABZ2J6S4</accession>
<dbReference type="InterPro" id="IPR051462">
    <property type="entry name" value="CBS_domain-containing"/>
</dbReference>
<feature type="domain" description="CBS" evidence="3">
    <location>
        <begin position="100"/>
        <end position="157"/>
    </location>
</feature>
<dbReference type="SUPFAM" id="SSF54631">
    <property type="entry name" value="CBS-domain pair"/>
    <property type="match status" value="1"/>
</dbReference>
<keyword evidence="5" id="KW-1185">Reference proteome</keyword>
<protein>
    <submittedName>
        <fullName evidence="4">CBS domain-containing protein</fullName>
    </submittedName>
</protein>
<reference evidence="4 5" key="1">
    <citation type="submission" date="2024-03" db="EMBL/GenBank/DDBJ databases">
        <title>A Dehalogenimonas Isolated from Estuarine Sediments Dihaloeliminates Chlorinated Alkanes.</title>
        <authorList>
            <person name="Yang Y."/>
            <person name="Wang H."/>
        </authorList>
    </citation>
    <scope>NUCLEOTIDE SEQUENCE [LARGE SCALE GENOMIC DNA]</scope>
    <source>
        <strain evidence="4 5">W</strain>
    </source>
</reference>
<dbReference type="PANTHER" id="PTHR48108:SF26">
    <property type="entry name" value="CBS DOMAIN-CONTAINING PROTEIN DDB_G0289609"/>
    <property type="match status" value="1"/>
</dbReference>
<dbReference type="Pfam" id="PF00571">
    <property type="entry name" value="CBS"/>
    <property type="match status" value="2"/>
</dbReference>
<evidence type="ECO:0000313" key="4">
    <source>
        <dbReference type="EMBL" id="WWX24944.1"/>
    </source>
</evidence>
<dbReference type="Proteomes" id="UP001375370">
    <property type="component" value="Chromosome"/>
</dbReference>
<evidence type="ECO:0000256" key="1">
    <source>
        <dbReference type="ARBA" id="ARBA00022737"/>
    </source>
</evidence>
<dbReference type="EMBL" id="CP146612">
    <property type="protein sequence ID" value="WWX24944.1"/>
    <property type="molecule type" value="Genomic_DNA"/>
</dbReference>
<evidence type="ECO:0000259" key="3">
    <source>
        <dbReference type="PROSITE" id="PS51371"/>
    </source>
</evidence>
<evidence type="ECO:0000256" key="2">
    <source>
        <dbReference type="PROSITE-ProRule" id="PRU00703"/>
    </source>
</evidence>
<evidence type="ECO:0000313" key="5">
    <source>
        <dbReference type="Proteomes" id="UP001375370"/>
    </source>
</evidence>
<name>A0ABZ2J6S4_9CHLR</name>
<feature type="domain" description="CBS" evidence="3">
    <location>
        <begin position="12"/>
        <end position="71"/>
    </location>
</feature>
<gene>
    <name evidence="4" type="ORF">V8247_06700</name>
</gene>
<sequence length="163" mass="18273">MDKTQVKTVSEPSSRTLSVNEDQPIEKAIRQFVKQPDVHTLFIVDDKGKLKGLVKLHYILNWVKLKLNMDVANRSNMRVAGAFQAFEIMKLCQSQTIGDIISETPSVKETDTLDQALHIMVHEQLVELPVVDGAGKLIGEVKLTHLLARMLEDSPDSEPICKI</sequence>
<dbReference type="Gene3D" id="3.10.580.10">
    <property type="entry name" value="CBS-domain"/>
    <property type="match status" value="1"/>
</dbReference>
<dbReference type="RefSeq" id="WP_338737074.1">
    <property type="nucleotide sequence ID" value="NZ_CP146612.1"/>
</dbReference>
<dbReference type="InterPro" id="IPR000644">
    <property type="entry name" value="CBS_dom"/>
</dbReference>
<organism evidence="4 5">
    <name type="scientific">Candidatus Dehalogenimonas loeffleri</name>
    <dbReference type="NCBI Taxonomy" id="3127115"/>
    <lineage>
        <taxon>Bacteria</taxon>
        <taxon>Bacillati</taxon>
        <taxon>Chloroflexota</taxon>
        <taxon>Dehalococcoidia</taxon>
        <taxon>Dehalococcoidales</taxon>
        <taxon>Dehalococcoidaceae</taxon>
        <taxon>Dehalogenimonas</taxon>
    </lineage>
</organism>
<keyword evidence="2" id="KW-0129">CBS domain</keyword>
<dbReference type="SMART" id="SM00116">
    <property type="entry name" value="CBS"/>
    <property type="match status" value="2"/>
</dbReference>
<dbReference type="PROSITE" id="PS51371">
    <property type="entry name" value="CBS"/>
    <property type="match status" value="2"/>
</dbReference>
<keyword evidence="1" id="KW-0677">Repeat</keyword>